<feature type="transmembrane region" description="Helical" evidence="6">
    <location>
        <begin position="288"/>
        <end position="304"/>
    </location>
</feature>
<dbReference type="Proteomes" id="UP001321249">
    <property type="component" value="Unassembled WGS sequence"/>
</dbReference>
<dbReference type="InterPro" id="IPR037185">
    <property type="entry name" value="EmrE-like"/>
</dbReference>
<dbReference type="Proteomes" id="UP001219901">
    <property type="component" value="Chromosome"/>
</dbReference>
<evidence type="ECO:0000256" key="4">
    <source>
        <dbReference type="ARBA" id="ARBA00022989"/>
    </source>
</evidence>
<evidence type="ECO:0000313" key="10">
    <source>
        <dbReference type="Proteomes" id="UP001219901"/>
    </source>
</evidence>
<evidence type="ECO:0000256" key="6">
    <source>
        <dbReference type="SAM" id="Phobius"/>
    </source>
</evidence>
<evidence type="ECO:0000313" key="9">
    <source>
        <dbReference type="EMBL" id="WFG38193.1"/>
    </source>
</evidence>
<dbReference type="EMBL" id="WMBE01000002">
    <property type="protein sequence ID" value="MDG0866769.1"/>
    <property type="molecule type" value="Genomic_DNA"/>
</dbReference>
<dbReference type="GO" id="GO:0016020">
    <property type="term" value="C:membrane"/>
    <property type="evidence" value="ECO:0007669"/>
    <property type="project" value="UniProtKB-SubCell"/>
</dbReference>
<comment type="similarity">
    <text evidence="2">Belongs to the EamA transporter family.</text>
</comment>
<feature type="domain" description="EamA" evidence="7">
    <location>
        <begin position="170"/>
        <end position="303"/>
    </location>
</feature>
<evidence type="ECO:0000256" key="1">
    <source>
        <dbReference type="ARBA" id="ARBA00004141"/>
    </source>
</evidence>
<dbReference type="SUPFAM" id="SSF103481">
    <property type="entry name" value="Multidrug resistance efflux transporter EmrE"/>
    <property type="match status" value="2"/>
</dbReference>
<feature type="transmembrane region" description="Helical" evidence="6">
    <location>
        <begin position="232"/>
        <end position="255"/>
    </location>
</feature>
<gene>
    <name evidence="8" type="ORF">GKO46_06735</name>
    <name evidence="9" type="ORF">GKO48_00740</name>
</gene>
<feature type="transmembrane region" description="Helical" evidence="6">
    <location>
        <begin position="111"/>
        <end position="132"/>
    </location>
</feature>
<sequence length="324" mass="34654">MSSSPSGNTPKSVSTDQRQPLSVKAGALALTLSTMWAGNPVANKAGLEDAGPLRLGYLRFILGAIVVLVYAIATRQSFRVLKHEWMPLGMLGVLFTVQLAFMNVGQDYTTAGHAVVVTTTFPLWTGVFAHFFVPGDRMSRSRTFGTLVAYGGVVAVFYKGFADSSSDFLIGDLLLLVSAMLLGARQVYLSQLGQGIAQHKLLMAQSVFGIVTFVIASLIFEADEAFTVTSRLVIALFYTGVLIAGLGFIGQTWLLKRYLPSRVTVISLSQPIFGVLFSWWILGESVGGELYVGAVLVVVGSALAQRQAKPKPATPPEPAGDASR</sequence>
<feature type="transmembrane region" description="Helical" evidence="6">
    <location>
        <begin position="201"/>
        <end position="220"/>
    </location>
</feature>
<evidence type="ECO:0000259" key="7">
    <source>
        <dbReference type="Pfam" id="PF00892"/>
    </source>
</evidence>
<keyword evidence="3 6" id="KW-0812">Transmembrane</keyword>
<feature type="transmembrane region" description="Helical" evidence="6">
    <location>
        <begin position="144"/>
        <end position="162"/>
    </location>
</feature>
<proteinExistence type="inferred from homology"/>
<comment type="subcellular location">
    <subcellularLocation>
        <location evidence="1">Membrane</location>
        <topology evidence="1">Multi-pass membrane protein</topology>
    </subcellularLocation>
</comment>
<dbReference type="PANTHER" id="PTHR32322">
    <property type="entry name" value="INNER MEMBRANE TRANSPORTER"/>
    <property type="match status" value="1"/>
</dbReference>
<evidence type="ECO:0000313" key="8">
    <source>
        <dbReference type="EMBL" id="MDG0866769.1"/>
    </source>
</evidence>
<name>A0AAJ5ZHH6_9CHLR</name>
<feature type="domain" description="EamA" evidence="7">
    <location>
        <begin position="27"/>
        <end position="157"/>
    </location>
</feature>
<evidence type="ECO:0000256" key="5">
    <source>
        <dbReference type="ARBA" id="ARBA00023136"/>
    </source>
</evidence>
<dbReference type="PANTHER" id="PTHR32322:SF2">
    <property type="entry name" value="EAMA DOMAIN-CONTAINING PROTEIN"/>
    <property type="match status" value="1"/>
</dbReference>
<keyword evidence="10" id="KW-1185">Reference proteome</keyword>
<dbReference type="InterPro" id="IPR000620">
    <property type="entry name" value="EamA_dom"/>
</dbReference>
<dbReference type="Pfam" id="PF00892">
    <property type="entry name" value="EamA"/>
    <property type="match status" value="2"/>
</dbReference>
<accession>A0AAJ5ZHH6</accession>
<dbReference type="AlphaFoldDB" id="A0AAJ5ZHH6"/>
<dbReference type="RefSeq" id="WP_342824479.1">
    <property type="nucleotide sequence ID" value="NZ_CP046146.1"/>
</dbReference>
<keyword evidence="5 6" id="KW-0472">Membrane</keyword>
<organism evidence="9 10">
    <name type="scientific">Candidatus Lucifugimonas marina</name>
    <dbReference type="NCBI Taxonomy" id="3038979"/>
    <lineage>
        <taxon>Bacteria</taxon>
        <taxon>Bacillati</taxon>
        <taxon>Chloroflexota</taxon>
        <taxon>Dehalococcoidia</taxon>
        <taxon>SAR202 cluster</taxon>
        <taxon>Candidatus Lucifugimonadales</taxon>
        <taxon>Candidatus Lucifugimonadaceae</taxon>
        <taxon>Candidatus Lucifugimonas</taxon>
    </lineage>
</organism>
<reference evidence="9" key="2">
    <citation type="journal article" date="2023" name="Nat. Commun.">
        <title>Cultivation of marine bacteria of the SAR202 clade.</title>
        <authorList>
            <person name="Lim Y."/>
            <person name="Seo J.H."/>
            <person name="Giovannoni S.J."/>
            <person name="Kang I."/>
            <person name="Cho J.C."/>
        </authorList>
    </citation>
    <scope>NUCLEOTIDE SEQUENCE</scope>
    <source>
        <strain evidence="9">JH1073</strain>
    </source>
</reference>
<dbReference type="EMBL" id="CP046147">
    <property type="protein sequence ID" value="WFG38193.1"/>
    <property type="molecule type" value="Genomic_DNA"/>
</dbReference>
<keyword evidence="4 6" id="KW-1133">Transmembrane helix</keyword>
<dbReference type="InterPro" id="IPR050638">
    <property type="entry name" value="AA-Vitamin_Transporters"/>
</dbReference>
<evidence type="ECO:0000256" key="2">
    <source>
        <dbReference type="ARBA" id="ARBA00007362"/>
    </source>
</evidence>
<evidence type="ECO:0000313" key="11">
    <source>
        <dbReference type="Proteomes" id="UP001321249"/>
    </source>
</evidence>
<evidence type="ECO:0000256" key="3">
    <source>
        <dbReference type="ARBA" id="ARBA00022692"/>
    </source>
</evidence>
<reference evidence="10" key="3">
    <citation type="submission" date="2023-06" db="EMBL/GenBank/DDBJ databases">
        <title>Pangenomics reveal diversification of enzyme families and niche specialization in globally abundant SAR202 bacteria.</title>
        <authorList>
            <person name="Saw J.H.W."/>
        </authorList>
    </citation>
    <scope>NUCLEOTIDE SEQUENCE [LARGE SCALE GENOMIC DNA]</scope>
    <source>
        <strain evidence="10">JH1073</strain>
    </source>
</reference>
<reference evidence="10 11" key="1">
    <citation type="submission" date="2019-11" db="EMBL/GenBank/DDBJ databases">
        <authorList>
            <person name="Cho J.-C."/>
        </authorList>
    </citation>
    <scope>NUCLEOTIDE SEQUENCE [LARGE SCALE GENOMIC DNA]</scope>
    <source>
        <strain evidence="9 10">JH1073</strain>
        <strain evidence="8 11">JH702</strain>
    </source>
</reference>
<feature type="transmembrane region" description="Helical" evidence="6">
    <location>
        <begin position="85"/>
        <end position="105"/>
    </location>
</feature>
<feature type="transmembrane region" description="Helical" evidence="6">
    <location>
        <begin position="57"/>
        <end position="73"/>
    </location>
</feature>
<protein>
    <submittedName>
        <fullName evidence="9">EamA family transporter</fullName>
    </submittedName>
</protein>